<organism evidence="2 3">
    <name type="scientific">Novosphingobium mathurense</name>
    <dbReference type="NCBI Taxonomy" id="428990"/>
    <lineage>
        <taxon>Bacteria</taxon>
        <taxon>Pseudomonadati</taxon>
        <taxon>Pseudomonadota</taxon>
        <taxon>Alphaproteobacteria</taxon>
        <taxon>Sphingomonadales</taxon>
        <taxon>Sphingomonadaceae</taxon>
        <taxon>Novosphingobium</taxon>
    </lineage>
</organism>
<dbReference type="PANTHER" id="PTHR33164:SF43">
    <property type="entry name" value="HTH-TYPE TRANSCRIPTIONAL REPRESSOR YETL"/>
    <property type="match status" value="1"/>
</dbReference>
<dbReference type="InterPro" id="IPR036390">
    <property type="entry name" value="WH_DNA-bd_sf"/>
</dbReference>
<sequence length="150" mass="17205">MEKDKTRPESTLDLRVWIRLLDCAKMIEKRLRRNFEDQFGTTLPRFDIMATLDRAREGMRMGELSRALLVSNGNVTAIVRQLLDQGLVNSQPDPEDRRSAIVSLTPKGCDQFRVLAEAHHGWVREALADFSEENQQQLLALLTQLKSSIR</sequence>
<evidence type="ECO:0000313" key="2">
    <source>
        <dbReference type="EMBL" id="SLK02127.1"/>
    </source>
</evidence>
<dbReference type="Proteomes" id="UP000190989">
    <property type="component" value="Unassembled WGS sequence"/>
</dbReference>
<protein>
    <submittedName>
        <fullName evidence="2">DNA-binding transcriptional regulator, MarR family</fullName>
    </submittedName>
</protein>
<dbReference type="Pfam" id="PF01047">
    <property type="entry name" value="MarR"/>
    <property type="match status" value="1"/>
</dbReference>
<dbReference type="InterPro" id="IPR000835">
    <property type="entry name" value="HTH_MarR-typ"/>
</dbReference>
<dbReference type="PRINTS" id="PR00598">
    <property type="entry name" value="HTHMARR"/>
</dbReference>
<evidence type="ECO:0000313" key="3">
    <source>
        <dbReference type="Proteomes" id="UP000190989"/>
    </source>
</evidence>
<dbReference type="STRING" id="428990.SAMN06295987_10448"/>
<dbReference type="SMART" id="SM00347">
    <property type="entry name" value="HTH_MARR"/>
    <property type="match status" value="1"/>
</dbReference>
<reference evidence="3" key="1">
    <citation type="submission" date="2017-02" db="EMBL/GenBank/DDBJ databases">
        <authorList>
            <person name="Varghese N."/>
            <person name="Submissions S."/>
        </authorList>
    </citation>
    <scope>NUCLEOTIDE SEQUENCE [LARGE SCALE GENOMIC DNA]</scope>
    <source>
        <strain evidence="3">SM117</strain>
    </source>
</reference>
<proteinExistence type="predicted"/>
<dbReference type="Gene3D" id="1.10.10.10">
    <property type="entry name" value="Winged helix-like DNA-binding domain superfamily/Winged helix DNA-binding domain"/>
    <property type="match status" value="1"/>
</dbReference>
<feature type="domain" description="HTH marR-type" evidence="1">
    <location>
        <begin position="13"/>
        <end position="147"/>
    </location>
</feature>
<dbReference type="AlphaFoldDB" id="A0A1U6I2C2"/>
<dbReference type="InterPro" id="IPR036388">
    <property type="entry name" value="WH-like_DNA-bd_sf"/>
</dbReference>
<evidence type="ECO:0000259" key="1">
    <source>
        <dbReference type="PROSITE" id="PS50995"/>
    </source>
</evidence>
<dbReference type="PANTHER" id="PTHR33164">
    <property type="entry name" value="TRANSCRIPTIONAL REGULATOR, MARR FAMILY"/>
    <property type="match status" value="1"/>
</dbReference>
<keyword evidence="3" id="KW-1185">Reference proteome</keyword>
<dbReference type="EMBL" id="FVZE01000004">
    <property type="protein sequence ID" value="SLK02127.1"/>
    <property type="molecule type" value="Genomic_DNA"/>
</dbReference>
<dbReference type="GO" id="GO:0003700">
    <property type="term" value="F:DNA-binding transcription factor activity"/>
    <property type="evidence" value="ECO:0007669"/>
    <property type="project" value="InterPro"/>
</dbReference>
<dbReference type="GO" id="GO:0003677">
    <property type="term" value="F:DNA binding"/>
    <property type="evidence" value="ECO:0007669"/>
    <property type="project" value="UniProtKB-KW"/>
</dbReference>
<name>A0A1U6I2C2_9SPHN</name>
<accession>A0A1U6I2C2</accession>
<dbReference type="InterPro" id="IPR039422">
    <property type="entry name" value="MarR/SlyA-like"/>
</dbReference>
<keyword evidence="2" id="KW-0238">DNA-binding</keyword>
<dbReference type="SUPFAM" id="SSF46785">
    <property type="entry name" value="Winged helix' DNA-binding domain"/>
    <property type="match status" value="1"/>
</dbReference>
<dbReference type="GO" id="GO:0006950">
    <property type="term" value="P:response to stress"/>
    <property type="evidence" value="ECO:0007669"/>
    <property type="project" value="TreeGrafter"/>
</dbReference>
<dbReference type="PROSITE" id="PS50995">
    <property type="entry name" value="HTH_MARR_2"/>
    <property type="match status" value="1"/>
</dbReference>
<gene>
    <name evidence="2" type="ORF">SAMN06295987_10448</name>
</gene>